<reference evidence="2 3" key="1">
    <citation type="submission" date="2018-01" db="EMBL/GenBank/DDBJ databases">
        <title>Draft genome sequence of Streptomyces sp. 13K301.</title>
        <authorList>
            <person name="Sahin N."/>
            <person name="Saygin H."/>
            <person name="Ay H."/>
        </authorList>
    </citation>
    <scope>NUCLEOTIDE SEQUENCE [LARGE SCALE GENOMIC DNA]</scope>
    <source>
        <strain evidence="2 3">13K301</strain>
    </source>
</reference>
<accession>A0A2N8TL36</accession>
<name>A0A2N8TL36_9ACTN</name>
<organism evidence="2 3">
    <name type="scientific">Streptomyces cahuitamycinicus</name>
    <dbReference type="NCBI Taxonomy" id="2070367"/>
    <lineage>
        <taxon>Bacteria</taxon>
        <taxon>Bacillati</taxon>
        <taxon>Actinomycetota</taxon>
        <taxon>Actinomycetes</taxon>
        <taxon>Kitasatosporales</taxon>
        <taxon>Streptomycetaceae</taxon>
        <taxon>Streptomyces</taxon>
    </lineage>
</organism>
<feature type="compositionally biased region" description="Basic residues" evidence="1">
    <location>
        <begin position="56"/>
        <end position="66"/>
    </location>
</feature>
<keyword evidence="3" id="KW-1185">Reference proteome</keyword>
<protein>
    <submittedName>
        <fullName evidence="2">Uncharacterized protein</fullName>
    </submittedName>
</protein>
<feature type="region of interest" description="Disordered" evidence="1">
    <location>
        <begin position="1"/>
        <end position="29"/>
    </location>
</feature>
<evidence type="ECO:0000313" key="3">
    <source>
        <dbReference type="Proteomes" id="UP000235943"/>
    </source>
</evidence>
<comment type="caution">
    <text evidence="2">The sequence shown here is derived from an EMBL/GenBank/DDBJ whole genome shotgun (WGS) entry which is preliminary data.</text>
</comment>
<dbReference type="RefSeq" id="WP_102911140.1">
    <property type="nucleotide sequence ID" value="NZ_POUC01000191.1"/>
</dbReference>
<sequence>MTTPYERLMQEAIPTRPPTKPPHEPWTPGEQAQHVADLLEALNGWHDTSERATRDRQRHQPRHLRLIHTDQPDAA</sequence>
<gene>
    <name evidence="2" type="ORF">C1J00_24070</name>
</gene>
<dbReference type="AlphaFoldDB" id="A0A2N8TL36"/>
<feature type="region of interest" description="Disordered" evidence="1">
    <location>
        <begin position="44"/>
        <end position="75"/>
    </location>
</feature>
<evidence type="ECO:0000313" key="2">
    <source>
        <dbReference type="EMBL" id="PNG19744.1"/>
    </source>
</evidence>
<dbReference type="Proteomes" id="UP000235943">
    <property type="component" value="Unassembled WGS sequence"/>
</dbReference>
<proteinExistence type="predicted"/>
<dbReference type="EMBL" id="POUC01000191">
    <property type="protein sequence ID" value="PNG19744.1"/>
    <property type="molecule type" value="Genomic_DNA"/>
</dbReference>
<evidence type="ECO:0000256" key="1">
    <source>
        <dbReference type="SAM" id="MobiDB-lite"/>
    </source>
</evidence>